<reference evidence="2 3" key="1">
    <citation type="submission" date="2015-06" db="EMBL/GenBank/DDBJ databases">
        <authorList>
            <person name="Hoefler B.C."/>
            <person name="Straight P.D."/>
        </authorList>
    </citation>
    <scope>NUCLEOTIDE SEQUENCE [LARGE SCALE GENOMIC DNA]</scope>
    <source>
        <strain evidence="2 3">NRRL 3427</strain>
    </source>
</reference>
<dbReference type="Proteomes" id="UP000037023">
    <property type="component" value="Unassembled WGS sequence"/>
</dbReference>
<name>A0A0L8L4J0_STRVR</name>
<protein>
    <submittedName>
        <fullName evidence="2">Uncharacterized protein</fullName>
    </submittedName>
</protein>
<dbReference type="PATRIC" id="fig|1938.6.peg.1855"/>
<evidence type="ECO:0000256" key="1">
    <source>
        <dbReference type="SAM" id="MobiDB-lite"/>
    </source>
</evidence>
<sequence>MCENTDMTQPRKEIVVEVFEGADTPRVELNDGDRVAIELRRRTGQTDASDAAVKGDAGDETAPEPEEVMSISLQTVDIELDNQSFGMITACTGCASNVGGPSC</sequence>
<evidence type="ECO:0000313" key="2">
    <source>
        <dbReference type="EMBL" id="KOG33014.1"/>
    </source>
</evidence>
<dbReference type="EMBL" id="LGUP01000055">
    <property type="protein sequence ID" value="KOG33014.1"/>
    <property type="molecule type" value="Genomic_DNA"/>
</dbReference>
<organism evidence="2 3">
    <name type="scientific">Streptomyces viridochromogenes</name>
    <dbReference type="NCBI Taxonomy" id="1938"/>
    <lineage>
        <taxon>Bacteria</taxon>
        <taxon>Bacillati</taxon>
        <taxon>Actinomycetota</taxon>
        <taxon>Actinomycetes</taxon>
        <taxon>Kitasatosporales</taxon>
        <taxon>Streptomycetaceae</taxon>
        <taxon>Streptomyces</taxon>
    </lineage>
</organism>
<comment type="caution">
    <text evidence="2">The sequence shown here is derived from an EMBL/GenBank/DDBJ whole genome shotgun (WGS) entry which is preliminary data.</text>
</comment>
<proteinExistence type="predicted"/>
<dbReference type="OrthoDB" id="9964055at2"/>
<evidence type="ECO:0000313" key="3">
    <source>
        <dbReference type="Proteomes" id="UP000037023"/>
    </source>
</evidence>
<feature type="region of interest" description="Disordered" evidence="1">
    <location>
        <begin position="41"/>
        <end position="65"/>
    </location>
</feature>
<gene>
    <name evidence="2" type="ORF">ADK34_08450</name>
</gene>
<dbReference type="AlphaFoldDB" id="A0A0L8L4J0"/>
<accession>A0A0L8L4J0</accession>